<evidence type="ECO:0000256" key="1">
    <source>
        <dbReference type="SAM" id="MobiDB-lite"/>
    </source>
</evidence>
<dbReference type="Proteomes" id="UP000198765">
    <property type="component" value="Chromosome I"/>
</dbReference>
<accession>A0A1A8ZL87</accession>
<reference evidence="4 5" key="1">
    <citation type="submission" date="2016-06" db="EMBL/GenBank/DDBJ databases">
        <authorList>
            <person name="Kjaerup R.B."/>
            <person name="Dalgaard T.S."/>
            <person name="Juul-Madsen H.R."/>
        </authorList>
    </citation>
    <scope>NUCLEOTIDE SEQUENCE [LARGE SCALE GENOMIC DNA]</scope>
    <source>
        <strain evidence="4 5">DSM 45248</strain>
    </source>
</reference>
<feature type="region of interest" description="Disordered" evidence="1">
    <location>
        <begin position="1"/>
        <end position="27"/>
    </location>
</feature>
<evidence type="ECO:0000313" key="5">
    <source>
        <dbReference type="Proteomes" id="UP000198765"/>
    </source>
</evidence>
<feature type="domain" description="Anti-sigma-D factor RsdA sigma factor binding region" evidence="3">
    <location>
        <begin position="26"/>
        <end position="64"/>
    </location>
</feature>
<keyword evidence="5" id="KW-1185">Reference proteome</keyword>
<dbReference type="AlphaFoldDB" id="A0A1A8ZL87"/>
<dbReference type="RefSeq" id="WP_157739936.1">
    <property type="nucleotide sequence ID" value="NZ_LT594324.1"/>
</dbReference>
<keyword evidence="2" id="KW-0472">Membrane</keyword>
<feature type="compositionally biased region" description="Pro residues" evidence="1">
    <location>
        <begin position="266"/>
        <end position="275"/>
    </location>
</feature>
<sequence length="296" mass="30682">MSERQRANHQTSASERTPGSGEEAMDLEVLARDDMLLDALGRGEPSPAGDELAGLLAAWRADLADGVPEPASLRPPAPDDHPPAPVPAVPLRPAGRSRRPRPWALRLAAAGVALLALLSGLGIGSRNAEPGSPLWSLTKLLYPEQAEVRAVERTIAEARAALTAGRLDDARQLVDRARDELARVSDPPTVDRLRAELDALSAELVTAPTGVPPTTVPPSLAPAVRPTGPATTPDATTSAPGPTPSQAATATAEPGGSPSTDRSPLLPLPELPLPLPTRSLLPPLPGLPLPTGDLLR</sequence>
<dbReference type="Pfam" id="PF16751">
    <property type="entry name" value="RsdA_SigD_bd"/>
    <property type="match status" value="1"/>
</dbReference>
<dbReference type="EMBL" id="LT594324">
    <property type="protein sequence ID" value="SBT44839.1"/>
    <property type="molecule type" value="Genomic_DNA"/>
</dbReference>
<evidence type="ECO:0000259" key="3">
    <source>
        <dbReference type="Pfam" id="PF16751"/>
    </source>
</evidence>
<feature type="compositionally biased region" description="Low complexity" evidence="1">
    <location>
        <begin position="226"/>
        <end position="254"/>
    </location>
</feature>
<feature type="region of interest" description="Disordered" evidence="1">
    <location>
        <begin position="206"/>
        <end position="296"/>
    </location>
</feature>
<dbReference type="OrthoDB" id="3406063at2"/>
<evidence type="ECO:0000256" key="2">
    <source>
        <dbReference type="SAM" id="Phobius"/>
    </source>
</evidence>
<dbReference type="Gene3D" id="6.10.250.1300">
    <property type="match status" value="1"/>
</dbReference>
<organism evidence="4 5">
    <name type="scientific">Micromonospora narathiwatensis</name>
    <dbReference type="NCBI Taxonomy" id="299146"/>
    <lineage>
        <taxon>Bacteria</taxon>
        <taxon>Bacillati</taxon>
        <taxon>Actinomycetota</taxon>
        <taxon>Actinomycetes</taxon>
        <taxon>Micromonosporales</taxon>
        <taxon>Micromonosporaceae</taxon>
        <taxon>Micromonospora</taxon>
    </lineage>
</organism>
<feature type="compositionally biased region" description="Polar residues" evidence="1">
    <location>
        <begin position="8"/>
        <end position="17"/>
    </location>
</feature>
<dbReference type="InterPro" id="IPR031928">
    <property type="entry name" value="RsdA_SigD-bd"/>
</dbReference>
<feature type="region of interest" description="Disordered" evidence="1">
    <location>
        <begin position="66"/>
        <end position="97"/>
    </location>
</feature>
<evidence type="ECO:0000313" key="4">
    <source>
        <dbReference type="EMBL" id="SBT44839.1"/>
    </source>
</evidence>
<feature type="transmembrane region" description="Helical" evidence="2">
    <location>
        <begin position="103"/>
        <end position="123"/>
    </location>
</feature>
<proteinExistence type="predicted"/>
<gene>
    <name evidence="4" type="ORF">GA0070621_2175</name>
</gene>
<protein>
    <submittedName>
        <fullName evidence="4">Anti-sigma-D factor RsdA to sigma factor binding region</fullName>
    </submittedName>
</protein>
<keyword evidence="2" id="KW-0812">Transmembrane</keyword>
<dbReference type="PATRIC" id="fig|299146.4.peg.2246"/>
<feature type="compositionally biased region" description="Pro residues" evidence="1">
    <location>
        <begin position="210"/>
        <end position="220"/>
    </location>
</feature>
<name>A0A1A8ZL87_9ACTN</name>
<keyword evidence="2" id="KW-1133">Transmembrane helix</keyword>